<dbReference type="SUPFAM" id="SSF52402">
    <property type="entry name" value="Adenine nucleotide alpha hydrolases-like"/>
    <property type="match status" value="2"/>
</dbReference>
<dbReference type="Proteomes" id="UP000199494">
    <property type="component" value="Unassembled WGS sequence"/>
</dbReference>
<name>A0A222VRZ2_9PSEU</name>
<dbReference type="AlphaFoldDB" id="A0A222VRZ2"/>
<evidence type="ECO:0000256" key="3">
    <source>
        <dbReference type="ARBA" id="ARBA00022840"/>
    </source>
</evidence>
<dbReference type="PANTHER" id="PTHR46268">
    <property type="entry name" value="STRESS RESPONSE PROTEIN NHAX"/>
    <property type="match status" value="1"/>
</dbReference>
<reference evidence="5 6" key="1">
    <citation type="submission" date="2016-10" db="EMBL/GenBank/DDBJ databases">
        <authorList>
            <person name="de Groot N.N."/>
        </authorList>
    </citation>
    <scope>NUCLEOTIDE SEQUENCE [LARGE SCALE GENOMIC DNA]</scope>
    <source>
        <strain evidence="5 6">CGMCC 4.5506</strain>
    </source>
</reference>
<evidence type="ECO:0000313" key="6">
    <source>
        <dbReference type="Proteomes" id="UP000199494"/>
    </source>
</evidence>
<keyword evidence="3" id="KW-0067">ATP-binding</keyword>
<gene>
    <name evidence="5" type="ORF">SAMN05421630_11058</name>
</gene>
<dbReference type="GO" id="GO:0005524">
    <property type="term" value="F:ATP binding"/>
    <property type="evidence" value="ECO:0007669"/>
    <property type="project" value="UniProtKB-KW"/>
</dbReference>
<dbReference type="Pfam" id="PF00582">
    <property type="entry name" value="Usp"/>
    <property type="match status" value="2"/>
</dbReference>
<dbReference type="PRINTS" id="PR01438">
    <property type="entry name" value="UNVRSLSTRESS"/>
</dbReference>
<feature type="domain" description="UspA" evidence="4">
    <location>
        <begin position="6"/>
        <end position="145"/>
    </location>
</feature>
<evidence type="ECO:0000313" key="5">
    <source>
        <dbReference type="EMBL" id="SDD58197.1"/>
    </source>
</evidence>
<dbReference type="Gene3D" id="3.40.50.620">
    <property type="entry name" value="HUPs"/>
    <property type="match status" value="2"/>
</dbReference>
<evidence type="ECO:0000256" key="1">
    <source>
        <dbReference type="ARBA" id="ARBA00008791"/>
    </source>
</evidence>
<dbReference type="EMBL" id="FMZE01000010">
    <property type="protein sequence ID" value="SDD58197.1"/>
    <property type="molecule type" value="Genomic_DNA"/>
</dbReference>
<dbReference type="InterPro" id="IPR006015">
    <property type="entry name" value="Universal_stress_UspA"/>
</dbReference>
<dbReference type="KEGG" id="pmad:BAY61_17505"/>
<evidence type="ECO:0000256" key="2">
    <source>
        <dbReference type="ARBA" id="ARBA00022741"/>
    </source>
</evidence>
<dbReference type="InterPro" id="IPR006016">
    <property type="entry name" value="UspA"/>
</dbReference>
<keyword evidence="6" id="KW-1185">Reference proteome</keyword>
<feature type="domain" description="UspA" evidence="4">
    <location>
        <begin position="158"/>
        <end position="298"/>
    </location>
</feature>
<protein>
    <submittedName>
        <fullName evidence="5">Nucleotide-binding universal stress protein, UspA family</fullName>
    </submittedName>
</protein>
<dbReference type="PANTHER" id="PTHR46268:SF27">
    <property type="entry name" value="UNIVERSAL STRESS PROTEIN RV2623"/>
    <property type="match status" value="1"/>
</dbReference>
<evidence type="ECO:0000259" key="4">
    <source>
        <dbReference type="Pfam" id="PF00582"/>
    </source>
</evidence>
<organism evidence="5 6">
    <name type="scientific">Prauserella marina</name>
    <dbReference type="NCBI Taxonomy" id="530584"/>
    <lineage>
        <taxon>Bacteria</taxon>
        <taxon>Bacillati</taxon>
        <taxon>Actinomycetota</taxon>
        <taxon>Actinomycetes</taxon>
        <taxon>Pseudonocardiales</taxon>
        <taxon>Pseudonocardiaceae</taxon>
        <taxon>Prauserella</taxon>
    </lineage>
</organism>
<accession>A0A222VRZ2</accession>
<dbReference type="STRING" id="530584.SAMN05421630_11058"/>
<sequence>MNGNAPILAGVDGSTSALRATAWAARTAARRHAPLVLVSTMLMPVPYGAGIGPPAGYFSGLEAEGERRLAEAEEHARLAAAGAGELTVSTEFHIGNPVPILRERARAARMLVLGTRGLGELTGTFVGSVAVALVSHGPCPVAVVRGRGQDGEPPAEGPVVVGVDGSSTSEAAVAAAFEEAAVRGTSLIAVHAWSDASFAAMAGLEGLGTEGLAWDEIQTKERLVLAERLAGWQERYPEVSVERVVRRDRPLRGLLEPAARAQLLVVGSRGRGGFSGMLLGSTSNALVYSAPCPVLIVRRQPGG</sequence>
<dbReference type="InterPro" id="IPR014729">
    <property type="entry name" value="Rossmann-like_a/b/a_fold"/>
</dbReference>
<comment type="similarity">
    <text evidence="1">Belongs to the universal stress protein A family.</text>
</comment>
<keyword evidence="2" id="KW-0547">Nucleotide-binding</keyword>
<dbReference type="RefSeq" id="WP_091808635.1">
    <property type="nucleotide sequence ID" value="NZ_CP016353.1"/>
</dbReference>
<proteinExistence type="inferred from homology"/>